<organism evidence="2 3">
    <name type="scientific">Streptomyces nigrescens</name>
    <dbReference type="NCBI Taxonomy" id="1920"/>
    <lineage>
        <taxon>Bacteria</taxon>
        <taxon>Bacillati</taxon>
        <taxon>Actinomycetota</taxon>
        <taxon>Actinomycetes</taxon>
        <taxon>Kitasatosporales</taxon>
        <taxon>Streptomycetaceae</taxon>
        <taxon>Streptomyces</taxon>
    </lineage>
</organism>
<evidence type="ECO:0000313" key="2">
    <source>
        <dbReference type="EMBL" id="GFE24124.1"/>
    </source>
</evidence>
<protein>
    <submittedName>
        <fullName evidence="2">Uncharacterized protein</fullName>
    </submittedName>
</protein>
<feature type="compositionally biased region" description="Acidic residues" evidence="1">
    <location>
        <begin position="35"/>
        <end position="64"/>
    </location>
</feature>
<evidence type="ECO:0000256" key="1">
    <source>
        <dbReference type="SAM" id="MobiDB-lite"/>
    </source>
</evidence>
<accession>A0A640TLM6</accession>
<dbReference type="Proteomes" id="UP000429552">
    <property type="component" value="Unassembled WGS sequence"/>
</dbReference>
<dbReference type="AlphaFoldDB" id="A0A640TLM6"/>
<name>A0A640TLM6_STRNI</name>
<gene>
    <name evidence="2" type="ORF">Sliba_45770</name>
</gene>
<comment type="caution">
    <text evidence="2">The sequence shown here is derived from an EMBL/GenBank/DDBJ whole genome shotgun (WGS) entry which is preliminary data.</text>
</comment>
<proteinExistence type="predicted"/>
<evidence type="ECO:0000313" key="3">
    <source>
        <dbReference type="Proteomes" id="UP000429552"/>
    </source>
</evidence>
<sequence>MTEKGSRDAADPAVGDGGVRRSAGQAAELVPEVLPADEEAAGVEDLLSELPDEEPDESEEDVVPDEEELFAGLLLDDEPRLSLR</sequence>
<dbReference type="EMBL" id="BLIP01000001">
    <property type="protein sequence ID" value="GFE24124.1"/>
    <property type="molecule type" value="Genomic_DNA"/>
</dbReference>
<feature type="region of interest" description="Disordered" evidence="1">
    <location>
        <begin position="1"/>
        <end position="64"/>
    </location>
</feature>
<feature type="compositionally biased region" description="Basic and acidic residues" evidence="1">
    <location>
        <begin position="1"/>
        <end position="10"/>
    </location>
</feature>
<reference evidence="2 3" key="1">
    <citation type="submission" date="2019-12" db="EMBL/GenBank/DDBJ databases">
        <title>Whole genome shotgun sequence of Streptomyces libani subsp. libani NBRC 13452.</title>
        <authorList>
            <person name="Ichikawa N."/>
            <person name="Kimura A."/>
            <person name="Kitahashi Y."/>
            <person name="Komaki H."/>
            <person name="Tamura T."/>
        </authorList>
    </citation>
    <scope>NUCLEOTIDE SEQUENCE [LARGE SCALE GENOMIC DNA]</scope>
    <source>
        <strain evidence="2 3">NBRC 13452</strain>
    </source>
</reference>